<name>Q0EYG2_9PROT</name>
<dbReference type="InParanoid" id="Q0EYG2"/>
<reference evidence="1 2" key="1">
    <citation type="submission" date="2006-09" db="EMBL/GenBank/DDBJ databases">
        <authorList>
            <person name="Emerson D."/>
            <person name="Ferriera S."/>
            <person name="Johnson J."/>
            <person name="Kravitz S."/>
            <person name="Halpern A."/>
            <person name="Remington K."/>
            <person name="Beeson K."/>
            <person name="Tran B."/>
            <person name="Rogers Y.-H."/>
            <person name="Friedman R."/>
            <person name="Venter J.C."/>
        </authorList>
    </citation>
    <scope>NUCLEOTIDE SEQUENCE [LARGE SCALE GENOMIC DNA]</scope>
    <source>
        <strain evidence="1 2">PV-1</strain>
    </source>
</reference>
<dbReference type="AlphaFoldDB" id="Q0EYG2"/>
<evidence type="ECO:0000313" key="2">
    <source>
        <dbReference type="Proteomes" id="UP000005297"/>
    </source>
</evidence>
<dbReference type="Proteomes" id="UP000005297">
    <property type="component" value="Unassembled WGS sequence"/>
</dbReference>
<accession>Q0EYG2</accession>
<protein>
    <submittedName>
        <fullName evidence="1">Hypothetical 17 kDa Surface antigen</fullName>
    </submittedName>
</protein>
<keyword evidence="2" id="KW-1185">Reference proteome</keyword>
<dbReference type="HOGENOM" id="CLU_1647333_0_0_0"/>
<dbReference type="EMBL" id="AATS01000009">
    <property type="protein sequence ID" value="EAU54405.1"/>
    <property type="molecule type" value="Genomic_DNA"/>
</dbReference>
<proteinExistence type="predicted"/>
<evidence type="ECO:0000313" key="1">
    <source>
        <dbReference type="EMBL" id="EAU54405.1"/>
    </source>
</evidence>
<sequence length="161" mass="19051">IAAHRQHVEVRRSFYIGLPLRYDRSRHYYRVPRNRYFRGIHVYRLYGYRYPGFGFFYSDNDAFRWLALTALTLSIVDHLDEHQQRLHEQALIRATSGDIGDVSYWRDGRSFGSVTVTDIWIGNLGRECREIEQRITTGGRTETSFRTVCEKRGGVWKVMPD</sequence>
<dbReference type="RefSeq" id="WP_009851859.1">
    <property type="nucleotide sequence ID" value="NZ_DS022296.1"/>
</dbReference>
<organism evidence="1 2">
    <name type="scientific">Mariprofundus ferrooxydans PV-1</name>
    <dbReference type="NCBI Taxonomy" id="314345"/>
    <lineage>
        <taxon>Bacteria</taxon>
        <taxon>Pseudomonadati</taxon>
        <taxon>Pseudomonadota</taxon>
        <taxon>Candidatius Mariprofundia</taxon>
        <taxon>Mariprofundales</taxon>
        <taxon>Mariprofundaceae</taxon>
        <taxon>Mariprofundus</taxon>
    </lineage>
</organism>
<comment type="caution">
    <text evidence="1">The sequence shown here is derived from an EMBL/GenBank/DDBJ whole genome shotgun (WGS) entry which is preliminary data.</text>
</comment>
<gene>
    <name evidence="1" type="ORF">SPV1_00460</name>
</gene>
<dbReference type="eggNOG" id="COG4520">
    <property type="taxonomic scope" value="Bacteria"/>
</dbReference>
<feature type="non-terminal residue" evidence="1">
    <location>
        <position position="1"/>
    </location>
</feature>